<sequence>MTTARVSPLMSVVLAGLLAIAAGLDRPAGAANLEKAVFAGGCFWCMEEAFEGVEGVVSVASGYIGGMKANPSYEEVSSGSTGHAEAVEVLFDPARTNYPKLLEVFWRNIDPTTPDRQFCDRGSQYRSAIFTLTELQQRQAEESKRAVEQTKPFREPIVTQIVPATTFYPAEDYHQDFYKRNPIRYKFYKYNCGRVQRLEEVWGKSRG</sequence>
<dbReference type="SUPFAM" id="SSF55068">
    <property type="entry name" value="Peptide methionine sulfoxide reductase"/>
    <property type="match status" value="1"/>
</dbReference>
<dbReference type="EMBL" id="OX365700">
    <property type="protein sequence ID" value="CAI4030081.1"/>
    <property type="molecule type" value="Genomic_DNA"/>
</dbReference>
<evidence type="ECO:0000256" key="4">
    <source>
        <dbReference type="HAMAP-Rule" id="MF_01401"/>
    </source>
</evidence>
<name>A0AA86T1M7_9BACT</name>
<keyword evidence="8" id="KW-1185">Reference proteome</keyword>
<dbReference type="NCBIfam" id="TIGR00401">
    <property type="entry name" value="msrA"/>
    <property type="match status" value="1"/>
</dbReference>
<proteinExistence type="inferred from homology"/>
<reference evidence="7" key="1">
    <citation type="submission" date="2022-10" db="EMBL/GenBank/DDBJ databases">
        <authorList>
            <person name="Koch H."/>
        </authorList>
    </citation>
    <scope>NUCLEOTIDE SEQUENCE</scope>
    <source>
        <strain evidence="7">DNF</strain>
    </source>
</reference>
<comment type="catalytic activity">
    <reaction evidence="2 4">
        <text>L-methionyl-[protein] + [thioredoxin]-disulfide + H2O = L-methionyl-(S)-S-oxide-[protein] + [thioredoxin]-dithiol</text>
        <dbReference type="Rhea" id="RHEA:14217"/>
        <dbReference type="Rhea" id="RHEA-COMP:10698"/>
        <dbReference type="Rhea" id="RHEA-COMP:10700"/>
        <dbReference type="Rhea" id="RHEA-COMP:12313"/>
        <dbReference type="Rhea" id="RHEA-COMP:12315"/>
        <dbReference type="ChEBI" id="CHEBI:15377"/>
        <dbReference type="ChEBI" id="CHEBI:16044"/>
        <dbReference type="ChEBI" id="CHEBI:29950"/>
        <dbReference type="ChEBI" id="CHEBI:44120"/>
        <dbReference type="ChEBI" id="CHEBI:50058"/>
        <dbReference type="EC" id="1.8.4.11"/>
    </reaction>
</comment>
<dbReference type="Proteomes" id="UP001179121">
    <property type="component" value="Chromosome"/>
</dbReference>
<organism evidence="7 8">
    <name type="scientific">Nitrospira tepida</name>
    <dbReference type="NCBI Taxonomy" id="2973512"/>
    <lineage>
        <taxon>Bacteria</taxon>
        <taxon>Pseudomonadati</taxon>
        <taxon>Nitrospirota</taxon>
        <taxon>Nitrospiria</taxon>
        <taxon>Nitrospirales</taxon>
        <taxon>Nitrospiraceae</taxon>
        <taxon>Nitrospira</taxon>
    </lineage>
</organism>
<dbReference type="PANTHER" id="PTHR43774:SF1">
    <property type="entry name" value="PEPTIDE METHIONINE SULFOXIDE REDUCTASE MSRA 2"/>
    <property type="match status" value="1"/>
</dbReference>
<comment type="function">
    <text evidence="4">Has an important function as a repair enzyme for proteins that have been inactivated by oxidation. Catalyzes the reversible oxidation-reduction of methionine sulfoxide in proteins to methionine.</text>
</comment>
<dbReference type="InterPro" id="IPR002569">
    <property type="entry name" value="Met_Sox_Rdtase_MsrA_dom"/>
</dbReference>
<evidence type="ECO:0000256" key="1">
    <source>
        <dbReference type="ARBA" id="ARBA00023002"/>
    </source>
</evidence>
<dbReference type="InterPro" id="IPR036509">
    <property type="entry name" value="Met_Sox_Rdtase_MsrA_sf"/>
</dbReference>
<evidence type="ECO:0000256" key="3">
    <source>
        <dbReference type="ARBA" id="ARBA00048782"/>
    </source>
</evidence>
<evidence type="ECO:0000256" key="5">
    <source>
        <dbReference type="SAM" id="SignalP"/>
    </source>
</evidence>
<comment type="similarity">
    <text evidence="4">Belongs to the MsrA Met sulfoxide reductase family.</text>
</comment>
<dbReference type="GO" id="GO:0008113">
    <property type="term" value="F:peptide-methionine (S)-S-oxide reductase activity"/>
    <property type="evidence" value="ECO:0007669"/>
    <property type="project" value="UniProtKB-UniRule"/>
</dbReference>
<dbReference type="PANTHER" id="PTHR43774">
    <property type="entry name" value="PEPTIDE METHIONINE SULFOXIDE REDUCTASE"/>
    <property type="match status" value="1"/>
</dbReference>
<dbReference type="Pfam" id="PF01625">
    <property type="entry name" value="PMSR"/>
    <property type="match status" value="1"/>
</dbReference>
<keyword evidence="1 4" id="KW-0560">Oxidoreductase</keyword>
<dbReference type="AlphaFoldDB" id="A0AA86T1M7"/>
<protein>
    <recommendedName>
        <fullName evidence="4">Peptide methionine sulfoxide reductase MsrA</fullName>
        <shortName evidence="4">Protein-methionine-S-oxide reductase</shortName>
        <ecNumber evidence="4">1.8.4.11</ecNumber>
    </recommendedName>
    <alternativeName>
        <fullName evidence="4">Peptide-methionine (S)-S-oxide reductase</fullName>
        <shortName evidence="4">Peptide Met(O) reductase</shortName>
    </alternativeName>
</protein>
<feature type="domain" description="Peptide methionine sulphoxide reductase MsrA" evidence="6">
    <location>
        <begin position="35"/>
        <end position="186"/>
    </location>
</feature>
<evidence type="ECO:0000259" key="6">
    <source>
        <dbReference type="Pfam" id="PF01625"/>
    </source>
</evidence>
<accession>A0AA86T1M7</accession>
<dbReference type="Gene3D" id="3.30.1060.10">
    <property type="entry name" value="Peptide methionine sulphoxide reductase MsrA"/>
    <property type="match status" value="1"/>
</dbReference>
<keyword evidence="5" id="KW-0732">Signal</keyword>
<comment type="catalytic activity">
    <reaction evidence="3 4">
        <text>[thioredoxin]-disulfide + L-methionine + H2O = L-methionine (S)-S-oxide + [thioredoxin]-dithiol</text>
        <dbReference type="Rhea" id="RHEA:19993"/>
        <dbReference type="Rhea" id="RHEA-COMP:10698"/>
        <dbReference type="Rhea" id="RHEA-COMP:10700"/>
        <dbReference type="ChEBI" id="CHEBI:15377"/>
        <dbReference type="ChEBI" id="CHEBI:29950"/>
        <dbReference type="ChEBI" id="CHEBI:50058"/>
        <dbReference type="ChEBI" id="CHEBI:57844"/>
        <dbReference type="ChEBI" id="CHEBI:58772"/>
        <dbReference type="EC" id="1.8.4.11"/>
    </reaction>
</comment>
<evidence type="ECO:0000256" key="2">
    <source>
        <dbReference type="ARBA" id="ARBA00047806"/>
    </source>
</evidence>
<dbReference type="HAMAP" id="MF_01401">
    <property type="entry name" value="MsrA"/>
    <property type="match status" value="1"/>
</dbReference>
<feature type="signal peptide" evidence="5">
    <location>
        <begin position="1"/>
        <end position="21"/>
    </location>
</feature>
<evidence type="ECO:0000313" key="8">
    <source>
        <dbReference type="Proteomes" id="UP001179121"/>
    </source>
</evidence>
<feature type="chain" id="PRO_5041643134" description="Peptide methionine sulfoxide reductase MsrA" evidence="5">
    <location>
        <begin position="22"/>
        <end position="207"/>
    </location>
</feature>
<evidence type="ECO:0000313" key="7">
    <source>
        <dbReference type="EMBL" id="CAI4030081.1"/>
    </source>
</evidence>
<dbReference type="EC" id="1.8.4.11" evidence="4"/>
<feature type="active site" evidence="4">
    <location>
        <position position="42"/>
    </location>
</feature>
<dbReference type="KEGG" id="nti:DNFV4_00505"/>
<gene>
    <name evidence="4" type="primary">msrA</name>
    <name evidence="7" type="ORF">DNFV4_00505</name>
</gene>
<dbReference type="RefSeq" id="WP_289267084.1">
    <property type="nucleotide sequence ID" value="NZ_OX365700.1"/>
</dbReference>